<comment type="similarity">
    <text evidence="6">Belongs to the Hyccin family.</text>
</comment>
<keyword evidence="3" id="KW-1003">Cell membrane</keyword>
<proteinExistence type="inferred from homology"/>
<evidence type="ECO:0000313" key="8">
    <source>
        <dbReference type="EMBL" id="EPB80209.1"/>
    </source>
</evidence>
<dbReference type="InterPro" id="IPR003341">
    <property type="entry name" value="Cys_rich_tripleX"/>
</dbReference>
<dbReference type="EMBL" id="KE124783">
    <property type="protein sequence ID" value="EPB80209.1"/>
    <property type="molecule type" value="Genomic_DNA"/>
</dbReference>
<dbReference type="Pfam" id="PF02363">
    <property type="entry name" value="C_tripleX"/>
    <property type="match status" value="10"/>
</dbReference>
<evidence type="ECO:0000256" key="1">
    <source>
        <dbReference type="ARBA" id="ARBA00004236"/>
    </source>
</evidence>
<dbReference type="GO" id="GO:0005886">
    <property type="term" value="C:plasma membrane"/>
    <property type="evidence" value="ECO:0007669"/>
    <property type="project" value="UniProtKB-SubCell"/>
</dbReference>
<keyword evidence="5" id="KW-0472">Membrane</keyword>
<name>A0A0D6M7S0_9BILA</name>
<organism evidence="8 9">
    <name type="scientific">Ancylostoma ceylanicum</name>
    <dbReference type="NCBI Taxonomy" id="53326"/>
    <lineage>
        <taxon>Eukaryota</taxon>
        <taxon>Metazoa</taxon>
        <taxon>Ecdysozoa</taxon>
        <taxon>Nematoda</taxon>
        <taxon>Chromadorea</taxon>
        <taxon>Rhabditida</taxon>
        <taxon>Rhabditina</taxon>
        <taxon>Rhabditomorpha</taxon>
        <taxon>Strongyloidea</taxon>
        <taxon>Ancylostomatidae</taxon>
        <taxon>Ancylostomatinae</taxon>
        <taxon>Ancylostoma</taxon>
    </lineage>
</organism>
<sequence length="938" mass="102964">MPTCFAPCIQEQQLIFNQPVPTPVVQVPVPVAPQCASPCMPTCAAQCVQEQELIVVNPAPQCVAPCMPKCAPQCIQEQQLVFSQSLPASVSIPGIPVPVTQCISACMPNCAAQCIQEQQVIISSPVAAPAPHQHVPLPAPAAIPAAPQCISACMPGCKTQCIQEQQVIIANPMPLPAPSQCITACMPTCAPRCIQEQQVIIANPVPLPPAVVVPSPLQCVSPCMPTCASTCVQEHQFIVENPIPVPGVQCASPCMPACAPTCIQEHQVVFTEQKIAPVIAQQQCISACMPTCTPQCISEQVFAKCAPACQPGCSLQCTKDYQIEIVLPTPQPHRIGIILDQPLQETVTCSSTCAVQCINKCSLLASPLQCRPICKAACQQACPLEVVPCPLTDDEAMNGEQLQDFLTDLSKTSIRLSGRDDVEVTKKFLGKDVDLVQPLVAQILALYYKGGVLRQYALQFVPSFIGTYLYALSKKQQKSVAVFEIFFLAVYNEEILEGSPNSDKMIKKVEEVRIPSIRYPSIYHDPTKISALPEVTMMKPGNSPSVLTTVRVGPYPTVEEFNSESKFFILARILKSVNGSLVYLSSDVVSRHICLATLSICESGFTFPETDFVSKVMDSEHSCEVLEDFSKKPRQHVNSGLLLELLTGVYMALYNGAPDLALRAIDAMHQRAQYEILAEVILVTSAIKNSLLENPLSKEKRDELMWTRNHNMEKRRKGLVTTASLRMRKMPEDIPIQPELKEKEHSKLEEGMDNLKKRVTAFGLHHKLPRRRKSSVDIDEVELQTIREEKSADAGDVHNRMEEIIESPHRRSVSEEGPRHRNSVSIAEVKLLNHRTDLVDEEKKLDKHKNGLPDDLNNRRDSSPSIDRPNELRGEHRISSSDDSGAYTVCGLRHMDMVMGGVANAHRAAVSSNFETTIPIYGETYVFHVGGNGQAFSP</sequence>
<keyword evidence="9" id="KW-1185">Reference proteome</keyword>
<dbReference type="AlphaFoldDB" id="A0A0D6M7S0"/>
<evidence type="ECO:0000256" key="2">
    <source>
        <dbReference type="ARBA" id="ARBA00004514"/>
    </source>
</evidence>
<feature type="region of interest" description="Disordered" evidence="7">
    <location>
        <begin position="840"/>
        <end position="885"/>
    </location>
</feature>
<evidence type="ECO:0000256" key="7">
    <source>
        <dbReference type="SAM" id="MobiDB-lite"/>
    </source>
</evidence>
<dbReference type="PANTHER" id="PTHR31220">
    <property type="entry name" value="HYCCIN RELATED"/>
    <property type="match status" value="1"/>
</dbReference>
<comment type="subcellular location">
    <subcellularLocation>
        <location evidence="1">Cell membrane</location>
    </subcellularLocation>
    <subcellularLocation>
        <location evidence="2">Cytoplasm</location>
        <location evidence="2">Cytosol</location>
    </subcellularLocation>
</comment>
<evidence type="ECO:0000256" key="6">
    <source>
        <dbReference type="ARBA" id="ARBA00034482"/>
    </source>
</evidence>
<evidence type="ECO:0000256" key="4">
    <source>
        <dbReference type="ARBA" id="ARBA00022490"/>
    </source>
</evidence>
<feature type="compositionally biased region" description="Basic and acidic residues" evidence="7">
    <location>
        <begin position="805"/>
        <end position="819"/>
    </location>
</feature>
<protein>
    <submittedName>
        <fullName evidence="8">Uncharacterized protein</fullName>
    </submittedName>
</protein>
<feature type="compositionally biased region" description="Basic and acidic residues" evidence="7">
    <location>
        <begin position="840"/>
        <end position="880"/>
    </location>
</feature>
<dbReference type="GO" id="GO:0072659">
    <property type="term" value="P:protein localization to plasma membrane"/>
    <property type="evidence" value="ECO:0007669"/>
    <property type="project" value="TreeGrafter"/>
</dbReference>
<dbReference type="Proteomes" id="UP000054495">
    <property type="component" value="Unassembled WGS sequence"/>
</dbReference>
<reference evidence="8 9" key="1">
    <citation type="submission" date="2013-05" db="EMBL/GenBank/DDBJ databases">
        <title>Draft genome of the parasitic nematode Anyclostoma ceylanicum.</title>
        <authorList>
            <person name="Mitreva M."/>
        </authorList>
    </citation>
    <scope>NUCLEOTIDE SEQUENCE [LARGE SCALE GENOMIC DNA]</scope>
</reference>
<feature type="region of interest" description="Disordered" evidence="7">
    <location>
        <begin position="805"/>
        <end position="825"/>
    </location>
</feature>
<keyword evidence="4" id="KW-0963">Cytoplasm</keyword>
<dbReference type="InterPro" id="IPR018619">
    <property type="entry name" value="Hyccin"/>
</dbReference>
<evidence type="ECO:0000256" key="5">
    <source>
        <dbReference type="ARBA" id="ARBA00023136"/>
    </source>
</evidence>
<evidence type="ECO:0000256" key="3">
    <source>
        <dbReference type="ARBA" id="ARBA00022475"/>
    </source>
</evidence>
<gene>
    <name evidence="8" type="ORF">ANCCEY_00764</name>
</gene>
<dbReference type="PANTHER" id="PTHR31220:SF1">
    <property type="entry name" value="GH21176P"/>
    <property type="match status" value="1"/>
</dbReference>
<evidence type="ECO:0000313" key="9">
    <source>
        <dbReference type="Proteomes" id="UP000054495"/>
    </source>
</evidence>
<dbReference type="GO" id="GO:0046854">
    <property type="term" value="P:phosphatidylinositol phosphate biosynthetic process"/>
    <property type="evidence" value="ECO:0007669"/>
    <property type="project" value="TreeGrafter"/>
</dbReference>
<accession>A0A0D6M7S0</accession>
<dbReference type="GO" id="GO:0005829">
    <property type="term" value="C:cytosol"/>
    <property type="evidence" value="ECO:0007669"/>
    <property type="project" value="UniProtKB-SubCell"/>
</dbReference>
<dbReference type="Pfam" id="PF09790">
    <property type="entry name" value="Hyccin"/>
    <property type="match status" value="1"/>
</dbReference>